<feature type="transmembrane region" description="Helical" evidence="17">
    <location>
        <begin position="77"/>
        <end position="96"/>
    </location>
</feature>
<evidence type="ECO:0000256" key="13">
    <source>
        <dbReference type="ARBA" id="ARBA00023012"/>
    </source>
</evidence>
<dbReference type="RefSeq" id="WP_104428887.1">
    <property type="nucleotide sequence ID" value="NZ_PTIZ01000005.1"/>
</dbReference>
<dbReference type="EMBL" id="PTIZ01000005">
    <property type="protein sequence ID" value="PPK75656.1"/>
    <property type="molecule type" value="Genomic_DNA"/>
</dbReference>
<feature type="domain" description="PAC" evidence="21">
    <location>
        <begin position="201"/>
        <end position="254"/>
    </location>
</feature>
<dbReference type="Pfam" id="PF13426">
    <property type="entry name" value="PAS_9"/>
    <property type="match status" value="1"/>
</dbReference>
<dbReference type="InterPro" id="IPR004358">
    <property type="entry name" value="Sig_transdc_His_kin-like_C"/>
</dbReference>
<feature type="domain" description="PAS" evidence="20">
    <location>
        <begin position="380"/>
        <end position="424"/>
    </location>
</feature>
<evidence type="ECO:0000256" key="17">
    <source>
        <dbReference type="SAM" id="Phobius"/>
    </source>
</evidence>
<feature type="domain" description="Histidine kinase" evidence="18">
    <location>
        <begin position="518"/>
        <end position="736"/>
    </location>
</feature>
<dbReference type="Gene3D" id="1.20.120.620">
    <property type="entry name" value="Backbone structure of the membrane domain of e. Coli histidine kinase receptor kdpd"/>
    <property type="match status" value="1"/>
</dbReference>
<dbReference type="PROSITE" id="PS50109">
    <property type="entry name" value="HIS_KIN"/>
    <property type="match status" value="1"/>
</dbReference>
<sequence>MTSILGTAAILFVLEDLQFIFGGSPPLLLFLVVIAYAAWYGGTKAGLFTTVLSAITSVYFLTEPYNSFYIARPSEMLRIVTLVSIGTVCTLVIARLHDQEKRALHKVMDREEQLKKEIAERNRTQAERNLYVSLAKSSTEFIGMCDTKLDPFFINDAGLQLVGLDSLEQGLKTPVKDFFFPEDQAFIMDEFFPTVLQDSRAEIEIRFRHFKTGEVLWMIYNVFALKDLHDNIVGFGTVSTNITEHKQTEEALRESQSDLNRAQAVAHIGNWRMDIRNNVLEWSDENFRIFGIPKGTPLTYQSFLDIVHPADRQLVDTTWQQALTGMPYDIEHRLIVDKKVKWVRELAELEFDKHGVLLGGFGTTEDITDIKSTQEALQSERAFLRQIIDAVPSMIFVKDREGRFMLSNEALAQCYGTSPDSLTGLTDENFNPNADEVTHFYQNDLDVIRTGQSKLIPEEKVTHADGSVHWYSTVKIPLYDTDNSCSKLLGVATDITERKHAEETLRLMDRRKDEFLAMLAHELRNPLAPIRNAVRLLKMQEATDPKLTLSCNIIDRQVTHMTRLLDDLLDMARIMQGKIRLKIEHFELADIVNNAIETSRPLLESRKQELIISQTMTPQWLEGDHVRLAQVLSNLLNNAAKYTGEGGKIMLSVMREGSDAVIEIKDTGIGISPDILPQIFDLFTQADHTLAHSQGGLGIGLTLVRQLVEIHGGTVTAASEGIGQGSTFTVRLPALPMDSSATESARTESVLPTSKFRILVVDDYADAAESLMMLLQAKGHEVEIADCGIKAIEQAQVFHPQVVLLDIGLPDLDGYEVAKRLRALPETRDATLIALTGYGQSEDHNRSQSAGFDHHLLKPLNFDELSALLTSS</sequence>
<dbReference type="FunFam" id="3.30.565.10:FF:000023">
    <property type="entry name" value="PAS domain-containing sensor histidine kinase"/>
    <property type="match status" value="1"/>
</dbReference>
<dbReference type="CDD" id="cd00082">
    <property type="entry name" value="HisKA"/>
    <property type="match status" value="1"/>
</dbReference>
<dbReference type="PROSITE" id="PS50112">
    <property type="entry name" value="PAS"/>
    <property type="match status" value="2"/>
</dbReference>
<feature type="modified residue" description="4-aspartylphosphate" evidence="15">
    <location>
        <position position="806"/>
    </location>
</feature>
<name>A0A2S6HDZ2_9GAMM</name>
<dbReference type="SMART" id="SM00387">
    <property type="entry name" value="HATPase_c"/>
    <property type="match status" value="1"/>
</dbReference>
<dbReference type="GO" id="GO:0005886">
    <property type="term" value="C:plasma membrane"/>
    <property type="evidence" value="ECO:0007669"/>
    <property type="project" value="UniProtKB-SubCell"/>
</dbReference>
<dbReference type="Gene3D" id="3.30.450.20">
    <property type="entry name" value="PAS domain"/>
    <property type="match status" value="3"/>
</dbReference>
<dbReference type="SUPFAM" id="SSF55874">
    <property type="entry name" value="ATPase domain of HSP90 chaperone/DNA topoisomerase II/histidine kinase"/>
    <property type="match status" value="1"/>
</dbReference>
<evidence type="ECO:0000256" key="6">
    <source>
        <dbReference type="ARBA" id="ARBA00022553"/>
    </source>
</evidence>
<evidence type="ECO:0000313" key="22">
    <source>
        <dbReference type="EMBL" id="PPK75656.1"/>
    </source>
</evidence>
<dbReference type="SUPFAM" id="SSF55785">
    <property type="entry name" value="PYP-like sensor domain (PAS domain)"/>
    <property type="match status" value="3"/>
</dbReference>
<dbReference type="NCBIfam" id="TIGR00229">
    <property type="entry name" value="sensory_box"/>
    <property type="match status" value="3"/>
</dbReference>
<dbReference type="InterPro" id="IPR013656">
    <property type="entry name" value="PAS_4"/>
</dbReference>
<dbReference type="InterPro" id="IPR013655">
    <property type="entry name" value="PAS_fold_3"/>
</dbReference>
<evidence type="ECO:0000256" key="3">
    <source>
        <dbReference type="ARBA" id="ARBA00004236"/>
    </source>
</evidence>
<reference evidence="22 23" key="1">
    <citation type="submission" date="2018-02" db="EMBL/GenBank/DDBJ databases">
        <title>Subsurface microbial communities from deep shales in Ohio and West Virginia, USA.</title>
        <authorList>
            <person name="Wrighton K."/>
        </authorList>
    </citation>
    <scope>NUCLEOTIDE SEQUENCE [LARGE SCALE GENOMIC DNA]</scope>
    <source>
        <strain evidence="22 23">OWC-DMM</strain>
    </source>
</reference>
<dbReference type="PRINTS" id="PR00344">
    <property type="entry name" value="BCTRLSENSOR"/>
</dbReference>
<dbReference type="Gene3D" id="2.10.70.100">
    <property type="match status" value="1"/>
</dbReference>
<dbReference type="SMART" id="SM00091">
    <property type="entry name" value="PAS"/>
    <property type="match status" value="3"/>
</dbReference>
<feature type="coiled-coil region" evidence="16">
    <location>
        <begin position="97"/>
        <end position="127"/>
    </location>
</feature>
<dbReference type="AlphaFoldDB" id="A0A2S6HDZ2"/>
<dbReference type="InterPro" id="IPR036097">
    <property type="entry name" value="HisK_dim/P_sf"/>
</dbReference>
<evidence type="ECO:0000256" key="14">
    <source>
        <dbReference type="ARBA" id="ARBA00023136"/>
    </source>
</evidence>
<dbReference type="InterPro" id="IPR003594">
    <property type="entry name" value="HATPase_dom"/>
</dbReference>
<dbReference type="PANTHER" id="PTHR43547">
    <property type="entry name" value="TWO-COMPONENT HISTIDINE KINASE"/>
    <property type="match status" value="1"/>
</dbReference>
<dbReference type="Pfam" id="PF13493">
    <property type="entry name" value="DUF4118"/>
    <property type="match status" value="1"/>
</dbReference>
<dbReference type="InterPro" id="IPR000014">
    <property type="entry name" value="PAS"/>
</dbReference>
<organism evidence="22 23">
    <name type="scientific">Methylobacter tundripaludum</name>
    <dbReference type="NCBI Taxonomy" id="173365"/>
    <lineage>
        <taxon>Bacteria</taxon>
        <taxon>Pseudomonadati</taxon>
        <taxon>Pseudomonadota</taxon>
        <taxon>Gammaproteobacteria</taxon>
        <taxon>Methylococcales</taxon>
        <taxon>Methylococcaceae</taxon>
        <taxon>Methylobacter</taxon>
    </lineage>
</organism>
<evidence type="ECO:0000259" key="20">
    <source>
        <dbReference type="PROSITE" id="PS50112"/>
    </source>
</evidence>
<keyword evidence="7" id="KW-0808">Transferase</keyword>
<accession>A0A2S6HDZ2</accession>
<feature type="domain" description="PAC" evidence="21">
    <location>
        <begin position="455"/>
        <end position="507"/>
    </location>
</feature>
<dbReference type="SUPFAM" id="SSF47384">
    <property type="entry name" value="Homodimeric domain of signal transducing histidine kinase"/>
    <property type="match status" value="1"/>
</dbReference>
<dbReference type="Pfam" id="PF00512">
    <property type="entry name" value="HisKA"/>
    <property type="match status" value="1"/>
</dbReference>
<feature type="transmembrane region" description="Helical" evidence="17">
    <location>
        <begin position="19"/>
        <end position="38"/>
    </location>
</feature>
<comment type="subcellular location">
    <subcellularLocation>
        <location evidence="3">Cell membrane</location>
    </subcellularLocation>
    <subcellularLocation>
        <location evidence="2">Membrane</location>
        <topology evidence="2">Multi-pass membrane protein</topology>
    </subcellularLocation>
</comment>
<evidence type="ECO:0000313" key="23">
    <source>
        <dbReference type="Proteomes" id="UP000240010"/>
    </source>
</evidence>
<evidence type="ECO:0000256" key="10">
    <source>
        <dbReference type="ARBA" id="ARBA00022777"/>
    </source>
</evidence>
<dbReference type="SUPFAM" id="SSF52172">
    <property type="entry name" value="CheY-like"/>
    <property type="match status" value="1"/>
</dbReference>
<dbReference type="Gene3D" id="1.10.287.130">
    <property type="match status" value="1"/>
</dbReference>
<dbReference type="GO" id="GO:0005524">
    <property type="term" value="F:ATP binding"/>
    <property type="evidence" value="ECO:0007669"/>
    <property type="project" value="UniProtKB-KW"/>
</dbReference>
<dbReference type="CDD" id="cd00130">
    <property type="entry name" value="PAS"/>
    <property type="match status" value="3"/>
</dbReference>
<dbReference type="PROSITE" id="PS50110">
    <property type="entry name" value="RESPONSE_REGULATORY"/>
    <property type="match status" value="1"/>
</dbReference>
<evidence type="ECO:0000259" key="18">
    <source>
        <dbReference type="PROSITE" id="PS50109"/>
    </source>
</evidence>
<feature type="domain" description="PAS" evidence="20">
    <location>
        <begin position="271"/>
        <end position="326"/>
    </location>
</feature>
<dbReference type="InterPro" id="IPR035965">
    <property type="entry name" value="PAS-like_dom_sf"/>
</dbReference>
<keyword evidence="10" id="KW-0418">Kinase</keyword>
<dbReference type="GO" id="GO:0000155">
    <property type="term" value="F:phosphorelay sensor kinase activity"/>
    <property type="evidence" value="ECO:0007669"/>
    <property type="project" value="InterPro"/>
</dbReference>
<dbReference type="Pfam" id="PF08447">
    <property type="entry name" value="PAS_3"/>
    <property type="match status" value="1"/>
</dbReference>
<evidence type="ECO:0000256" key="11">
    <source>
        <dbReference type="ARBA" id="ARBA00022840"/>
    </source>
</evidence>
<keyword evidence="12 17" id="KW-1133">Transmembrane helix</keyword>
<keyword evidence="13" id="KW-0902">Two-component regulatory system</keyword>
<keyword evidence="5" id="KW-1003">Cell membrane</keyword>
<proteinExistence type="predicted"/>
<dbReference type="Gene3D" id="3.40.50.2300">
    <property type="match status" value="1"/>
</dbReference>
<gene>
    <name evidence="22" type="ORF">B0F87_105125</name>
</gene>
<dbReference type="EC" id="2.7.13.3" evidence="4"/>
<evidence type="ECO:0000259" key="21">
    <source>
        <dbReference type="PROSITE" id="PS50113"/>
    </source>
</evidence>
<evidence type="ECO:0000256" key="5">
    <source>
        <dbReference type="ARBA" id="ARBA00022475"/>
    </source>
</evidence>
<dbReference type="InterPro" id="IPR005467">
    <property type="entry name" value="His_kinase_dom"/>
</dbReference>
<dbReference type="InterPro" id="IPR000700">
    <property type="entry name" value="PAS-assoc_C"/>
</dbReference>
<dbReference type="Pfam" id="PF00072">
    <property type="entry name" value="Response_reg"/>
    <property type="match status" value="1"/>
</dbReference>
<evidence type="ECO:0000256" key="8">
    <source>
        <dbReference type="ARBA" id="ARBA00022692"/>
    </source>
</evidence>
<keyword evidence="14 17" id="KW-0472">Membrane</keyword>
<dbReference type="InterPro" id="IPR038318">
    <property type="entry name" value="KdpD_sf"/>
</dbReference>
<dbReference type="CDD" id="cd17580">
    <property type="entry name" value="REC_2_DhkD-like"/>
    <property type="match status" value="1"/>
</dbReference>
<evidence type="ECO:0000256" key="12">
    <source>
        <dbReference type="ARBA" id="ARBA00022989"/>
    </source>
</evidence>
<comment type="caution">
    <text evidence="22">The sequence shown here is derived from an EMBL/GenBank/DDBJ whole genome shotgun (WGS) entry which is preliminary data.</text>
</comment>
<dbReference type="PROSITE" id="PS50113">
    <property type="entry name" value="PAC"/>
    <property type="match status" value="2"/>
</dbReference>
<feature type="domain" description="Response regulatory" evidence="19">
    <location>
        <begin position="757"/>
        <end position="872"/>
    </location>
</feature>
<dbReference type="Proteomes" id="UP000240010">
    <property type="component" value="Unassembled WGS sequence"/>
</dbReference>
<evidence type="ECO:0000256" key="4">
    <source>
        <dbReference type="ARBA" id="ARBA00012438"/>
    </source>
</evidence>
<evidence type="ECO:0000256" key="1">
    <source>
        <dbReference type="ARBA" id="ARBA00000085"/>
    </source>
</evidence>
<feature type="transmembrane region" description="Helical" evidence="17">
    <location>
        <begin position="45"/>
        <end position="62"/>
    </location>
</feature>
<evidence type="ECO:0000256" key="16">
    <source>
        <dbReference type="SAM" id="Coils"/>
    </source>
</evidence>
<keyword evidence="11" id="KW-0067">ATP-binding</keyword>
<evidence type="ECO:0000259" key="19">
    <source>
        <dbReference type="PROSITE" id="PS50110"/>
    </source>
</evidence>
<dbReference type="PANTHER" id="PTHR43547:SF2">
    <property type="entry name" value="HYBRID SIGNAL TRANSDUCTION HISTIDINE KINASE C"/>
    <property type="match status" value="1"/>
</dbReference>
<dbReference type="InterPro" id="IPR001789">
    <property type="entry name" value="Sig_transdc_resp-reg_receiver"/>
</dbReference>
<dbReference type="Pfam" id="PF02518">
    <property type="entry name" value="HATPase_c"/>
    <property type="match status" value="1"/>
</dbReference>
<dbReference type="InterPro" id="IPR003661">
    <property type="entry name" value="HisK_dim/P_dom"/>
</dbReference>
<dbReference type="Pfam" id="PF08448">
    <property type="entry name" value="PAS_4"/>
    <property type="match status" value="1"/>
</dbReference>
<keyword evidence="9" id="KW-0547">Nucleotide-binding</keyword>
<evidence type="ECO:0000256" key="2">
    <source>
        <dbReference type="ARBA" id="ARBA00004141"/>
    </source>
</evidence>
<keyword evidence="6 15" id="KW-0597">Phosphoprotein</keyword>
<dbReference type="SMART" id="SM00448">
    <property type="entry name" value="REC"/>
    <property type="match status" value="1"/>
</dbReference>
<evidence type="ECO:0000256" key="7">
    <source>
        <dbReference type="ARBA" id="ARBA00022679"/>
    </source>
</evidence>
<keyword evidence="16" id="KW-0175">Coiled coil</keyword>
<keyword evidence="8 17" id="KW-0812">Transmembrane</keyword>
<dbReference type="InterPro" id="IPR036890">
    <property type="entry name" value="HATPase_C_sf"/>
</dbReference>
<protein>
    <recommendedName>
        <fullName evidence="4">histidine kinase</fullName>
        <ecNumber evidence="4">2.7.13.3</ecNumber>
    </recommendedName>
</protein>
<comment type="catalytic activity">
    <reaction evidence="1">
        <text>ATP + protein L-histidine = ADP + protein N-phospho-L-histidine.</text>
        <dbReference type="EC" id="2.7.13.3"/>
    </reaction>
</comment>
<dbReference type="InterPro" id="IPR011006">
    <property type="entry name" value="CheY-like_superfamily"/>
</dbReference>
<dbReference type="SMART" id="SM00388">
    <property type="entry name" value="HisKA"/>
    <property type="match status" value="1"/>
</dbReference>
<dbReference type="InterPro" id="IPR025201">
    <property type="entry name" value="KdpD_TM"/>
</dbReference>
<dbReference type="Gene3D" id="3.30.565.10">
    <property type="entry name" value="Histidine kinase-like ATPase, C-terminal domain"/>
    <property type="match status" value="1"/>
</dbReference>
<evidence type="ECO:0000256" key="9">
    <source>
        <dbReference type="ARBA" id="ARBA00022741"/>
    </source>
</evidence>
<evidence type="ECO:0000256" key="15">
    <source>
        <dbReference type="PROSITE-ProRule" id="PRU00169"/>
    </source>
</evidence>